<reference evidence="3 4" key="1">
    <citation type="journal article" date="2018" name="Science">
        <title>The opium poppy genome and morphinan production.</title>
        <authorList>
            <person name="Guo L."/>
            <person name="Winzer T."/>
            <person name="Yang X."/>
            <person name="Li Y."/>
            <person name="Ning Z."/>
            <person name="He Z."/>
            <person name="Teodor R."/>
            <person name="Lu Y."/>
            <person name="Bowser T.A."/>
            <person name="Graham I.A."/>
            <person name="Ye K."/>
        </authorList>
    </citation>
    <scope>NUCLEOTIDE SEQUENCE [LARGE SCALE GENOMIC DNA]</scope>
    <source>
        <strain evidence="4">cv. HN1</strain>
        <tissue evidence="3">Leaves</tissue>
    </source>
</reference>
<dbReference type="Gene3D" id="1.10.10.60">
    <property type="entry name" value="Homeodomain-like"/>
    <property type="match status" value="1"/>
</dbReference>
<feature type="domain" description="Myb-like" evidence="1">
    <location>
        <begin position="182"/>
        <end position="213"/>
    </location>
</feature>
<evidence type="ECO:0000313" key="4">
    <source>
        <dbReference type="Proteomes" id="UP000316621"/>
    </source>
</evidence>
<protein>
    <submittedName>
        <fullName evidence="3">Uncharacterized protein</fullName>
    </submittedName>
</protein>
<dbReference type="OMA" id="RHIAYGH"/>
<dbReference type="Proteomes" id="UP000316621">
    <property type="component" value="Chromosome 8"/>
</dbReference>
<dbReference type="InterPro" id="IPR017930">
    <property type="entry name" value="Myb_dom"/>
</dbReference>
<dbReference type="InterPro" id="IPR001005">
    <property type="entry name" value="SANT/Myb"/>
</dbReference>
<dbReference type="SUPFAM" id="SSF46689">
    <property type="entry name" value="Homeodomain-like"/>
    <property type="match status" value="1"/>
</dbReference>
<dbReference type="Pfam" id="PF00249">
    <property type="entry name" value="Myb_DNA-binding"/>
    <property type="match status" value="1"/>
</dbReference>
<gene>
    <name evidence="3" type="ORF">C5167_048026</name>
</gene>
<dbReference type="PANTHER" id="PTHR47206:SF1">
    <property type="entry name" value="HOMEODOMAIN-LIKE SUPERFAMILY PROTEIN"/>
    <property type="match status" value="1"/>
</dbReference>
<dbReference type="EMBL" id="CM010722">
    <property type="protein sequence ID" value="RZC72539.1"/>
    <property type="molecule type" value="Genomic_DNA"/>
</dbReference>
<dbReference type="AlphaFoldDB" id="A0A4Y7KKQ5"/>
<keyword evidence="4" id="KW-1185">Reference proteome</keyword>
<evidence type="ECO:0000259" key="1">
    <source>
        <dbReference type="PROSITE" id="PS50090"/>
    </source>
</evidence>
<dbReference type="PROSITE" id="PS51294">
    <property type="entry name" value="HTH_MYB"/>
    <property type="match status" value="1"/>
</dbReference>
<dbReference type="InterPro" id="IPR009057">
    <property type="entry name" value="Homeodomain-like_sf"/>
</dbReference>
<evidence type="ECO:0000313" key="3">
    <source>
        <dbReference type="EMBL" id="RZC72539.1"/>
    </source>
</evidence>
<dbReference type="PROSITE" id="PS50090">
    <property type="entry name" value="MYB_LIKE"/>
    <property type="match status" value="1"/>
</dbReference>
<organism evidence="3 4">
    <name type="scientific">Papaver somniferum</name>
    <name type="common">Opium poppy</name>
    <dbReference type="NCBI Taxonomy" id="3469"/>
    <lineage>
        <taxon>Eukaryota</taxon>
        <taxon>Viridiplantae</taxon>
        <taxon>Streptophyta</taxon>
        <taxon>Embryophyta</taxon>
        <taxon>Tracheophyta</taxon>
        <taxon>Spermatophyta</taxon>
        <taxon>Magnoliopsida</taxon>
        <taxon>Ranunculales</taxon>
        <taxon>Papaveraceae</taxon>
        <taxon>Papaveroideae</taxon>
        <taxon>Papaver</taxon>
    </lineage>
</organism>
<sequence length="226" mass="24884">MASSDFDTQRGRKGFISEKDIALVLTRYSAPTILALLKEIAQYPDVKIDWNVLVNKTTSGITNAAKYQKLRRHLAYCDKLPEIIEEKIEEQPLEEDDSDLEYELEALCPVNDEASLEAAGGGSATVEAPLTINIPTWQDYKSPLDDPLLCSLKGINITVPASVQKTAEEGLDATASNAGGQPEKGKRMHWTAEDDNELIAVVKKFGKRNWADILKADIFKGDMTAS</sequence>
<dbReference type="PANTHER" id="PTHR47206">
    <property type="entry name" value="HOMEODOMAIN-LIKE SUPERFAMILY PROTEIN"/>
    <property type="match status" value="1"/>
</dbReference>
<dbReference type="Gramene" id="RZC72539">
    <property type="protein sequence ID" value="RZC72539"/>
    <property type="gene ID" value="C5167_048026"/>
</dbReference>
<name>A0A4Y7KKQ5_PAPSO</name>
<feature type="domain" description="HTH myb-type" evidence="2">
    <location>
        <begin position="186"/>
        <end position="215"/>
    </location>
</feature>
<evidence type="ECO:0000259" key="2">
    <source>
        <dbReference type="PROSITE" id="PS51294"/>
    </source>
</evidence>
<accession>A0A4Y7KKQ5</accession>
<proteinExistence type="predicted"/>